<keyword evidence="1" id="KW-1133">Transmembrane helix</keyword>
<protein>
    <submittedName>
        <fullName evidence="2">Uncharacterized protein</fullName>
    </submittedName>
</protein>
<feature type="transmembrane region" description="Helical" evidence="1">
    <location>
        <begin position="16"/>
        <end position="34"/>
    </location>
</feature>
<keyword evidence="1" id="KW-0472">Membrane</keyword>
<sequence>MSFPLVGWDIIGWDSLTPQGIRLGIATILALLAVGRPGPSIFELFAGLICILGAGLMVAQAVSLG</sequence>
<dbReference type="Proteomes" id="UP000669317">
    <property type="component" value="Unassembled WGS sequence"/>
</dbReference>
<gene>
    <name evidence="2" type="ORF">JWS04_35370</name>
</gene>
<evidence type="ECO:0000313" key="2">
    <source>
        <dbReference type="EMBL" id="MBP0116246.1"/>
    </source>
</evidence>
<feature type="transmembrane region" description="Helical" evidence="1">
    <location>
        <begin position="41"/>
        <end position="62"/>
    </location>
</feature>
<evidence type="ECO:0000256" key="1">
    <source>
        <dbReference type="SAM" id="Phobius"/>
    </source>
</evidence>
<organism evidence="2 3">
    <name type="scientific">Bradyrhizobium vignae</name>
    <dbReference type="NCBI Taxonomy" id="1549949"/>
    <lineage>
        <taxon>Bacteria</taxon>
        <taxon>Pseudomonadati</taxon>
        <taxon>Pseudomonadota</taxon>
        <taxon>Alphaproteobacteria</taxon>
        <taxon>Hyphomicrobiales</taxon>
        <taxon>Nitrobacteraceae</taxon>
        <taxon>Bradyrhizobium</taxon>
    </lineage>
</organism>
<accession>A0ABS4A752</accession>
<reference evidence="2 3" key="1">
    <citation type="submission" date="2021-03" db="EMBL/GenBank/DDBJ databases">
        <title>Genome Sequence of Bradyrhizobium vignae strain ISRA400.</title>
        <authorList>
            <person name="Tisa L.S."/>
            <person name="Svistoonoff S."/>
            <person name="Hocher V."/>
            <person name="Fall S."/>
            <person name="Zaiya A."/>
            <person name="Naing D."/>
            <person name="Niang N."/>
            <person name="Diouf A."/>
            <person name="Dasylva M.C."/>
            <person name="Toure O."/>
            <person name="Gueye M."/>
            <person name="Gully D."/>
            <person name="Tisseyre P."/>
            <person name="Simpson S."/>
            <person name="Morris K."/>
            <person name="Thomas W.K."/>
        </authorList>
    </citation>
    <scope>NUCLEOTIDE SEQUENCE [LARGE SCALE GENOMIC DNA]</scope>
    <source>
        <strain evidence="2 3">ISRA400</strain>
    </source>
</reference>
<keyword evidence="3" id="KW-1185">Reference proteome</keyword>
<dbReference type="EMBL" id="JAGIKT010000123">
    <property type="protein sequence ID" value="MBP0116246.1"/>
    <property type="molecule type" value="Genomic_DNA"/>
</dbReference>
<dbReference type="RefSeq" id="WP_129146114.1">
    <property type="nucleotide sequence ID" value="NZ_JAGIKT010000123.1"/>
</dbReference>
<comment type="caution">
    <text evidence="2">The sequence shown here is derived from an EMBL/GenBank/DDBJ whole genome shotgun (WGS) entry which is preliminary data.</text>
</comment>
<proteinExistence type="predicted"/>
<evidence type="ECO:0000313" key="3">
    <source>
        <dbReference type="Proteomes" id="UP000669317"/>
    </source>
</evidence>
<keyword evidence="1" id="KW-0812">Transmembrane</keyword>
<name>A0ABS4A752_9BRAD</name>